<dbReference type="Pfam" id="PF01624">
    <property type="entry name" value="MutS_I"/>
    <property type="match status" value="1"/>
</dbReference>
<dbReference type="PANTHER" id="PTHR11361:SF148">
    <property type="entry name" value="DNA MISMATCH REPAIR PROTEIN MSH6"/>
    <property type="match status" value="1"/>
</dbReference>
<dbReference type="SUPFAM" id="SSF55271">
    <property type="entry name" value="DNA repair protein MutS, domain I"/>
    <property type="match status" value="1"/>
</dbReference>
<dbReference type="InterPro" id="IPR007695">
    <property type="entry name" value="DNA_mismatch_repair_MutS-lik_N"/>
</dbReference>
<dbReference type="InterPro" id="IPR007861">
    <property type="entry name" value="DNA_mismatch_repair_MutS_clamp"/>
</dbReference>
<dbReference type="SUPFAM" id="SSF51126">
    <property type="entry name" value="Pectin lyase-like"/>
    <property type="match status" value="1"/>
</dbReference>
<keyword evidence="6 20" id="KW-0732">Signal</keyword>
<comment type="subcellular location">
    <subcellularLocation>
        <location evidence="1">Nucleus</location>
    </subcellularLocation>
    <subcellularLocation>
        <location evidence="2">Secreted</location>
    </subcellularLocation>
</comment>
<feature type="compositionally biased region" description="Basic residues" evidence="19">
    <location>
        <begin position="662"/>
        <end position="678"/>
    </location>
</feature>
<evidence type="ECO:0000256" key="10">
    <source>
        <dbReference type="ARBA" id="ARBA00022840"/>
    </source>
</evidence>
<evidence type="ECO:0000256" key="12">
    <source>
        <dbReference type="ARBA" id="ARBA00023204"/>
    </source>
</evidence>
<evidence type="ECO:0000256" key="19">
    <source>
        <dbReference type="SAM" id="MobiDB-lite"/>
    </source>
</evidence>
<dbReference type="Proteomes" id="UP000554235">
    <property type="component" value="Unassembled WGS sequence"/>
</dbReference>
<feature type="region of interest" description="Disordered" evidence="19">
    <location>
        <begin position="469"/>
        <end position="488"/>
    </location>
</feature>
<name>A0A8H4P9S8_9HYPO</name>
<evidence type="ECO:0000313" key="22">
    <source>
        <dbReference type="EMBL" id="KAF4462738.1"/>
    </source>
</evidence>
<evidence type="ECO:0000256" key="9">
    <source>
        <dbReference type="ARBA" id="ARBA00022801"/>
    </source>
</evidence>
<dbReference type="GO" id="GO:0032301">
    <property type="term" value="C:MutSalpha complex"/>
    <property type="evidence" value="ECO:0007669"/>
    <property type="project" value="TreeGrafter"/>
</dbReference>
<dbReference type="NCBIfam" id="NF003810">
    <property type="entry name" value="PRK05399.1"/>
    <property type="match status" value="1"/>
</dbReference>
<feature type="compositionally biased region" description="Acidic residues" evidence="19">
    <location>
        <begin position="628"/>
        <end position="658"/>
    </location>
</feature>
<comment type="similarity">
    <text evidence="3">Belongs to the DNA mismatch repair MutS family.</text>
</comment>
<keyword evidence="8" id="KW-0227">DNA damage</keyword>
<dbReference type="InterPro" id="IPR007860">
    <property type="entry name" value="DNA_mmatch_repair_MutS_con_dom"/>
</dbReference>
<dbReference type="InterPro" id="IPR036678">
    <property type="entry name" value="MutS_con_dom_sf"/>
</dbReference>
<dbReference type="SUPFAM" id="SSF52540">
    <property type="entry name" value="P-loop containing nucleoside triphosphate hydrolases"/>
    <property type="match status" value="1"/>
</dbReference>
<feature type="chain" id="PRO_5034978776" description="DNA mismatch repair protein MSH6" evidence="20">
    <location>
        <begin position="19"/>
        <end position="1673"/>
    </location>
</feature>
<evidence type="ECO:0000256" key="3">
    <source>
        <dbReference type="ARBA" id="ARBA00006271"/>
    </source>
</evidence>
<evidence type="ECO:0000256" key="20">
    <source>
        <dbReference type="SAM" id="SignalP"/>
    </source>
</evidence>
<dbReference type="Gene3D" id="3.40.1170.10">
    <property type="entry name" value="DNA repair protein MutS, domain I"/>
    <property type="match status" value="1"/>
</dbReference>
<dbReference type="EMBL" id="JAADYS010001487">
    <property type="protein sequence ID" value="KAF4462738.1"/>
    <property type="molecule type" value="Genomic_DNA"/>
</dbReference>
<evidence type="ECO:0000256" key="11">
    <source>
        <dbReference type="ARBA" id="ARBA00023125"/>
    </source>
</evidence>
<dbReference type="Gene3D" id="3.40.50.300">
    <property type="entry name" value="P-loop containing nucleotide triphosphate hydrolases"/>
    <property type="match status" value="1"/>
</dbReference>
<keyword evidence="7" id="KW-0547">Nucleotide-binding</keyword>
<dbReference type="SUPFAM" id="SSF53150">
    <property type="entry name" value="DNA repair protein MutS, domain II"/>
    <property type="match status" value="1"/>
</dbReference>
<keyword evidence="11" id="KW-0238">DNA-binding</keyword>
<protein>
    <recommendedName>
        <fullName evidence="16">DNA mismatch repair protein MSH6</fullName>
    </recommendedName>
    <alternativeName>
        <fullName evidence="17">DNA mismatch repair protein Msh6</fullName>
    </alternativeName>
</protein>
<dbReference type="Gene3D" id="1.10.1420.10">
    <property type="match status" value="2"/>
</dbReference>
<evidence type="ECO:0000256" key="13">
    <source>
        <dbReference type="ARBA" id="ARBA00023242"/>
    </source>
</evidence>
<evidence type="ECO:0000256" key="1">
    <source>
        <dbReference type="ARBA" id="ARBA00004123"/>
    </source>
</evidence>
<dbReference type="PROSITE" id="PS00486">
    <property type="entry name" value="DNA_MISMATCH_REPAIR_2"/>
    <property type="match status" value="1"/>
</dbReference>
<dbReference type="PANTHER" id="PTHR11361">
    <property type="entry name" value="DNA MISMATCH REPAIR PROTEIN MUTS FAMILY MEMBER"/>
    <property type="match status" value="1"/>
</dbReference>
<dbReference type="OrthoDB" id="10252754at2759"/>
<dbReference type="Pfam" id="PF05190">
    <property type="entry name" value="MutS_IV"/>
    <property type="match status" value="1"/>
</dbReference>
<evidence type="ECO:0000256" key="18">
    <source>
        <dbReference type="RuleBase" id="RU361169"/>
    </source>
</evidence>
<dbReference type="Gene3D" id="3.30.420.110">
    <property type="entry name" value="MutS, connector domain"/>
    <property type="match status" value="1"/>
</dbReference>
<evidence type="ECO:0000256" key="17">
    <source>
        <dbReference type="ARBA" id="ARBA00073775"/>
    </source>
</evidence>
<feature type="signal peptide" evidence="20">
    <location>
        <begin position="1"/>
        <end position="18"/>
    </location>
</feature>
<feature type="compositionally biased region" description="Polar residues" evidence="19">
    <location>
        <begin position="711"/>
        <end position="722"/>
    </location>
</feature>
<dbReference type="InterPro" id="IPR012334">
    <property type="entry name" value="Pectin_lyas_fold"/>
</dbReference>
<dbReference type="InterPro" id="IPR000432">
    <property type="entry name" value="DNA_mismatch_repair_MutS_C"/>
</dbReference>
<evidence type="ECO:0000256" key="7">
    <source>
        <dbReference type="ARBA" id="ARBA00022741"/>
    </source>
</evidence>
<evidence type="ECO:0000256" key="2">
    <source>
        <dbReference type="ARBA" id="ARBA00004613"/>
    </source>
</evidence>
<sequence>MKVSIFFSVVSLVTGALAQAIELPAGVPRSVDEFREKHPYKVPPKHHRKVFTIRHSKNDQDDVSSDFYKGLKRANKGGTLYLPKGHTYVIGKPLDLTFLNDIHVHLDGEIKFTNDTAYWQKNSFAHPFQNSLMFWKWGGKSIKIYGQGVLNGNGQRWWNEFAGKEILDKDNQYLRPILFYAENATGLDISGIHFKDSPCWTNFVVTSKDISFKDVICTAHSNNATSLPKNTDFFDSLNVERLTVERAWVDIGDDCFSPKSNASDVYVNTMYCNEPGTHGQSIGSLGQYKGEMSFAKDFLIENVWMLNGQHASRLKTWAGPDVGYGFIDNVTFRNFWGGNNEYSAFIDSCYFNINETTCAKYPSQMNITNVLFENFTGYSSGKYGDAVARLTCSSNPNAVCENIKFKDFNIKTPCGGEPVFLCDGVKDIGVPCVSATSKEGKAALANKCTAPEASASPFKLISVMASERTSAARTPAKQTKPAASTSSAKQRSIVSFFQKAAPSTPAAASSPLSKTTPANKQSSCLQETTKANSLPKTASISKPMAAIKLSTPVPSSDAIEPPSSQENQESTVKKSKSTMDHDALPSSPTRNVKKVVSYAESSDDEGPFSFGSSLPTRRRRRAAPVVRDEDDYEEEEEAAEEHDSDTMDDFIASEDSEEDTRSKKRKRSSKPAAPRKRSNMSSPAPTPDIDIKDSILEDEDMIEMMEDIEGSTASQWNYNPASTEKRPVTKPAERTAVRDPKVKEKAYTKDPEQRYPWLANIMDKEKRTPDNPDYDKRTIFIPPGAWKKFSPFETQYWQIKQNLWDTIVFFKKGKFYELYENDATVGHQEFDFKMTDRVNMRMVGVPESSLDYWVNQFIAKQYKVARVDQMETNLGKEMRERQDKSGKKADKVITRELACVLTAGTLVDGGMLQDDMASYCLAIKESVVDDLPAFGIAFADTATGRFYLSSFVDDVDLTKFETLIAQTGPRELLLEKSHLSTKALRILKNNTTPTTIWTHLKPGTEFWEADMTRRELDCGKYFKVEDADDEVWPETLQQLRDDDLAMSAVGALVSYLRFLKLERPLLSQGNFEPYNPIQKNGTLILDGQTLINLEVFSNSVNGGSEGTLFSLLNKCITPFGKRLFRSWVAHPLCNIDRINERLDAVEMLNADQTVREQFASQLVKMPDLERLISRIHAGACKPEDFVKVLEGFEQIEYTMGLLGAFKGGNGIVDRLISAMPNLDEPLSYWRTAFDRRRAREEKLLIPERGIDEDFDESSDRIEEIKQQLEDLLAEKKKEFKCKLLHFKDVGKEIYQIEAPKSIKVPSSWRQMSATKDVKRYYFPQLTQLVRELQEAEETHSQLVRELASRFFKKFDVDYETWLQAIKIISQLDCLVSLAKASASLGHPSCRPEFVDEERSSVDFQELRHPCMMNTVDDFIPNDIKLGGEQAKINLLTGANAAGKSTVLRMSCIAVIMAQIGCYVPAVSARLTPVDRIMSRLGANDNIFAAQSTFFVELSETKKILSEATPRSLVILDELGRGTSSYDGVAVAQAVLHQVATHIGCVGFFATHYHSLATEFENHPEIRARRMQIHVDDKERRVTFLYKLEDGVAEGSFGMHCAAMCGISTRVIERAEVAAKEWEHTSRLKDSLDKAKTGCYIPLGILSDIGSLLGDKGEMGAEGVDVLLKAIEAL</sequence>
<dbReference type="SMART" id="SM00533">
    <property type="entry name" value="MUTSd"/>
    <property type="match status" value="1"/>
</dbReference>
<dbReference type="SMART" id="SM00534">
    <property type="entry name" value="MUTSac"/>
    <property type="match status" value="1"/>
</dbReference>
<dbReference type="SUPFAM" id="SSF48334">
    <property type="entry name" value="DNA repair protein MutS, domain III"/>
    <property type="match status" value="1"/>
</dbReference>
<dbReference type="FunFam" id="3.40.50.300:FF:000771">
    <property type="entry name" value="DNA mismatch repair protein"/>
    <property type="match status" value="1"/>
</dbReference>
<organism evidence="22 23">
    <name type="scientific">Fusarium albosuccineum</name>
    <dbReference type="NCBI Taxonomy" id="1237068"/>
    <lineage>
        <taxon>Eukaryota</taxon>
        <taxon>Fungi</taxon>
        <taxon>Dikarya</taxon>
        <taxon>Ascomycota</taxon>
        <taxon>Pezizomycotina</taxon>
        <taxon>Sordariomycetes</taxon>
        <taxon>Hypocreomycetidae</taxon>
        <taxon>Hypocreales</taxon>
        <taxon>Nectriaceae</taxon>
        <taxon>Fusarium</taxon>
        <taxon>Fusarium decemcellulare species complex</taxon>
    </lineage>
</organism>
<keyword evidence="12" id="KW-0234">DNA repair</keyword>
<dbReference type="GO" id="GO:0006298">
    <property type="term" value="P:mismatch repair"/>
    <property type="evidence" value="ECO:0007669"/>
    <property type="project" value="InterPro"/>
</dbReference>
<dbReference type="Pfam" id="PF05192">
    <property type="entry name" value="MutS_III"/>
    <property type="match status" value="1"/>
</dbReference>
<evidence type="ECO:0000256" key="5">
    <source>
        <dbReference type="ARBA" id="ARBA00022525"/>
    </source>
</evidence>
<dbReference type="InterPro" id="IPR007696">
    <property type="entry name" value="DNA_mismatch_repair_MutS_core"/>
</dbReference>
<dbReference type="GO" id="GO:0004650">
    <property type="term" value="F:polygalacturonase activity"/>
    <property type="evidence" value="ECO:0007669"/>
    <property type="project" value="InterPro"/>
</dbReference>
<keyword evidence="13" id="KW-0539">Nucleus</keyword>
<evidence type="ECO:0000313" key="23">
    <source>
        <dbReference type="Proteomes" id="UP000554235"/>
    </source>
</evidence>
<dbReference type="GO" id="GO:0016887">
    <property type="term" value="F:ATP hydrolysis activity"/>
    <property type="evidence" value="ECO:0007669"/>
    <property type="project" value="UniProtKB-ARBA"/>
</dbReference>
<dbReference type="Gene3D" id="2.160.20.10">
    <property type="entry name" value="Single-stranded right-handed beta-helix, Pectin lyase-like"/>
    <property type="match status" value="1"/>
</dbReference>
<evidence type="ECO:0000256" key="15">
    <source>
        <dbReference type="ARBA" id="ARBA00023316"/>
    </source>
</evidence>
<dbReference type="FunFam" id="1.10.1420.10:FF:000019">
    <property type="entry name" value="DNA mismatch repair protein"/>
    <property type="match status" value="1"/>
</dbReference>
<dbReference type="InterPro" id="IPR045076">
    <property type="entry name" value="MutS"/>
</dbReference>
<evidence type="ECO:0000256" key="14">
    <source>
        <dbReference type="ARBA" id="ARBA00023295"/>
    </source>
</evidence>
<dbReference type="InterPro" id="IPR000743">
    <property type="entry name" value="Glyco_hydro_28"/>
</dbReference>
<keyword evidence="23" id="KW-1185">Reference proteome</keyword>
<feature type="domain" description="DNA mismatch repair proteins mutS family" evidence="21">
    <location>
        <begin position="1511"/>
        <end position="1527"/>
    </location>
</feature>
<keyword evidence="9 18" id="KW-0378">Hydrolase</keyword>
<comment type="similarity">
    <text evidence="4 18">Belongs to the glycosyl hydrolase 28 family.</text>
</comment>
<dbReference type="GO" id="GO:0005524">
    <property type="term" value="F:ATP binding"/>
    <property type="evidence" value="ECO:0007669"/>
    <property type="project" value="UniProtKB-KW"/>
</dbReference>
<dbReference type="InterPro" id="IPR011050">
    <property type="entry name" value="Pectin_lyase_fold/virulence"/>
</dbReference>
<feature type="compositionally biased region" description="Polar residues" evidence="19">
    <location>
        <begin position="519"/>
        <end position="540"/>
    </location>
</feature>
<dbReference type="GO" id="GO:0071555">
    <property type="term" value="P:cell wall organization"/>
    <property type="evidence" value="ECO:0007669"/>
    <property type="project" value="UniProtKB-KW"/>
</dbReference>
<reference evidence="22 23" key="1">
    <citation type="submission" date="2020-01" db="EMBL/GenBank/DDBJ databases">
        <title>Identification and distribution of gene clusters putatively required for synthesis of sphingolipid metabolism inhibitors in phylogenetically diverse species of the filamentous fungus Fusarium.</title>
        <authorList>
            <person name="Kim H.-S."/>
            <person name="Busman M."/>
            <person name="Brown D.W."/>
            <person name="Divon H."/>
            <person name="Uhlig S."/>
            <person name="Proctor R.H."/>
        </authorList>
    </citation>
    <scope>NUCLEOTIDE SEQUENCE [LARGE SCALE GENOMIC DNA]</scope>
    <source>
        <strain evidence="22 23">NRRL 20459</strain>
    </source>
</reference>
<dbReference type="Pfam" id="PF00295">
    <property type="entry name" value="Glyco_hydro_28"/>
    <property type="match status" value="1"/>
</dbReference>
<keyword evidence="5" id="KW-0964">Secreted</keyword>
<dbReference type="GO" id="GO:0030983">
    <property type="term" value="F:mismatched DNA binding"/>
    <property type="evidence" value="ECO:0007669"/>
    <property type="project" value="InterPro"/>
</dbReference>
<dbReference type="GO" id="GO:0005576">
    <property type="term" value="C:extracellular region"/>
    <property type="evidence" value="ECO:0007669"/>
    <property type="project" value="UniProtKB-SubCell"/>
</dbReference>
<proteinExistence type="inferred from homology"/>
<evidence type="ECO:0000256" key="8">
    <source>
        <dbReference type="ARBA" id="ARBA00022763"/>
    </source>
</evidence>
<evidence type="ECO:0000256" key="16">
    <source>
        <dbReference type="ARBA" id="ARBA00073548"/>
    </source>
</evidence>
<keyword evidence="10" id="KW-0067">ATP-binding</keyword>
<gene>
    <name evidence="22" type="ORF">FALBO_10444</name>
</gene>
<dbReference type="GO" id="GO:0140664">
    <property type="term" value="F:ATP-dependent DNA damage sensor activity"/>
    <property type="evidence" value="ECO:0007669"/>
    <property type="project" value="InterPro"/>
</dbReference>
<dbReference type="GO" id="GO:0005975">
    <property type="term" value="P:carbohydrate metabolic process"/>
    <property type="evidence" value="ECO:0007669"/>
    <property type="project" value="InterPro"/>
</dbReference>
<feature type="compositionally biased region" description="Low complexity" evidence="19">
    <location>
        <begin position="504"/>
        <end position="518"/>
    </location>
</feature>
<dbReference type="InterPro" id="IPR027417">
    <property type="entry name" value="P-loop_NTPase"/>
</dbReference>
<feature type="region of interest" description="Disordered" evidence="19">
    <location>
        <begin position="504"/>
        <end position="692"/>
    </location>
</feature>
<dbReference type="Pfam" id="PF00488">
    <property type="entry name" value="MutS_V"/>
    <property type="match status" value="1"/>
</dbReference>
<keyword evidence="15" id="KW-0961">Cell wall biogenesis/degradation</keyword>
<comment type="caution">
    <text evidence="22">The sequence shown here is derived from an EMBL/GenBank/DDBJ whole genome shotgun (WGS) entry which is preliminary data.</text>
</comment>
<dbReference type="InterPro" id="IPR036187">
    <property type="entry name" value="DNA_mismatch_repair_MutS_sf"/>
</dbReference>
<evidence type="ECO:0000256" key="4">
    <source>
        <dbReference type="ARBA" id="ARBA00008834"/>
    </source>
</evidence>
<keyword evidence="14 18" id="KW-0326">Glycosidase</keyword>
<evidence type="ECO:0000259" key="21">
    <source>
        <dbReference type="PROSITE" id="PS00486"/>
    </source>
</evidence>
<dbReference type="Pfam" id="PF05188">
    <property type="entry name" value="MutS_II"/>
    <property type="match status" value="1"/>
</dbReference>
<dbReference type="FunFam" id="3.40.1170.10:FF:000002">
    <property type="entry name" value="DNA mismatch repair protein"/>
    <property type="match status" value="1"/>
</dbReference>
<evidence type="ECO:0000256" key="6">
    <source>
        <dbReference type="ARBA" id="ARBA00022729"/>
    </source>
</evidence>
<dbReference type="InterPro" id="IPR016151">
    <property type="entry name" value="DNA_mismatch_repair_MutS_N"/>
</dbReference>
<dbReference type="FunFam" id="3.30.420.110:FF:000006">
    <property type="entry name" value="DNA mismatch repair protein"/>
    <property type="match status" value="1"/>
</dbReference>
<accession>A0A8H4P9S8</accession>
<feature type="region of interest" description="Disordered" evidence="19">
    <location>
        <begin position="711"/>
        <end position="736"/>
    </location>
</feature>
<feature type="compositionally biased region" description="Basic and acidic residues" evidence="19">
    <location>
        <begin position="723"/>
        <end position="736"/>
    </location>
</feature>